<dbReference type="GO" id="GO:0006260">
    <property type="term" value="P:DNA replication"/>
    <property type="evidence" value="ECO:0007669"/>
    <property type="project" value="UniProtKB-KW"/>
</dbReference>
<dbReference type="GO" id="GO:0005634">
    <property type="term" value="C:nucleus"/>
    <property type="evidence" value="ECO:0007669"/>
    <property type="project" value="TreeGrafter"/>
</dbReference>
<dbReference type="EMBL" id="LSSK01000148">
    <property type="protein sequence ID" value="OMH84793.1"/>
    <property type="molecule type" value="Genomic_DNA"/>
</dbReference>
<sequence length="69" mass="7905">MKNIQIRPQAASLRSRLMSICFREGLKADPNALDQLCASTRSDMRQMLNILSTWKLSNDTMTYDQGKQL</sequence>
<dbReference type="PANTHER" id="PTHR23389:SF6">
    <property type="entry name" value="REPLICATION FACTOR C SUBUNIT 1"/>
    <property type="match status" value="1"/>
</dbReference>
<organism evidence="4 5">
    <name type="scientific">Zancudomyces culisetae</name>
    <name type="common">Gut fungus</name>
    <name type="synonym">Smittium culisetae</name>
    <dbReference type="NCBI Taxonomy" id="1213189"/>
    <lineage>
        <taxon>Eukaryota</taxon>
        <taxon>Fungi</taxon>
        <taxon>Fungi incertae sedis</taxon>
        <taxon>Zoopagomycota</taxon>
        <taxon>Kickxellomycotina</taxon>
        <taxon>Harpellomycetes</taxon>
        <taxon>Harpellales</taxon>
        <taxon>Legeriomycetaceae</taxon>
        <taxon>Zancudomyces</taxon>
    </lineage>
</organism>
<dbReference type="FunFam" id="1.10.8.60:FF:000021">
    <property type="entry name" value="Replication factor C subunit 1"/>
    <property type="match status" value="1"/>
</dbReference>
<accession>A0A1R1PV34</accession>
<evidence type="ECO:0000256" key="3">
    <source>
        <dbReference type="ARBA" id="ARBA00022840"/>
    </source>
</evidence>
<reference evidence="5" key="1">
    <citation type="submission" date="2017-01" db="EMBL/GenBank/DDBJ databases">
        <authorList>
            <person name="Wang Y."/>
            <person name="White M."/>
            <person name="Kvist S."/>
            <person name="Moncalvo J.-M."/>
        </authorList>
    </citation>
    <scope>NUCLEOTIDE SEQUENCE [LARGE SCALE GENOMIC DNA]</scope>
    <source>
        <strain evidence="5">COL-18-3</strain>
    </source>
</reference>
<dbReference type="CDD" id="cd18140">
    <property type="entry name" value="HLD_clamp_RFC"/>
    <property type="match status" value="1"/>
</dbReference>
<keyword evidence="5" id="KW-1185">Reference proteome</keyword>
<dbReference type="OrthoDB" id="446168at2759"/>
<dbReference type="AlphaFoldDB" id="A0A1R1PV34"/>
<keyword evidence="3" id="KW-0067">ATP-binding</keyword>
<dbReference type="Gene3D" id="1.10.8.60">
    <property type="match status" value="1"/>
</dbReference>
<dbReference type="Pfam" id="PF25361">
    <property type="entry name" value="AAA_lid_RFC1"/>
    <property type="match status" value="1"/>
</dbReference>
<evidence type="ECO:0000256" key="2">
    <source>
        <dbReference type="ARBA" id="ARBA00022741"/>
    </source>
</evidence>
<gene>
    <name evidence="4" type="ORF">AX774_g1677</name>
</gene>
<evidence type="ECO:0000313" key="4">
    <source>
        <dbReference type="EMBL" id="OMH84793.1"/>
    </source>
</evidence>
<protein>
    <submittedName>
        <fullName evidence="4">Replication factor C subunit 1</fullName>
    </submittedName>
</protein>
<dbReference type="InterPro" id="IPR047854">
    <property type="entry name" value="RFC_lid"/>
</dbReference>
<keyword evidence="2" id="KW-0547">Nucleotide-binding</keyword>
<comment type="caution">
    <text evidence="4">The sequence shown here is derived from an EMBL/GenBank/DDBJ whole genome shotgun (WGS) entry which is preliminary data.</text>
</comment>
<dbReference type="GO" id="GO:0003677">
    <property type="term" value="F:DNA binding"/>
    <property type="evidence" value="ECO:0007669"/>
    <property type="project" value="TreeGrafter"/>
</dbReference>
<dbReference type="Proteomes" id="UP000188320">
    <property type="component" value="Unassembled WGS sequence"/>
</dbReference>
<dbReference type="GO" id="GO:0005524">
    <property type="term" value="F:ATP binding"/>
    <property type="evidence" value="ECO:0007669"/>
    <property type="project" value="UniProtKB-KW"/>
</dbReference>
<evidence type="ECO:0000256" key="1">
    <source>
        <dbReference type="ARBA" id="ARBA00022705"/>
    </source>
</evidence>
<dbReference type="PANTHER" id="PTHR23389">
    <property type="entry name" value="CHROMOSOME TRANSMISSION FIDELITY FACTOR 18"/>
    <property type="match status" value="1"/>
</dbReference>
<proteinExistence type="predicted"/>
<name>A0A1R1PV34_ZANCU</name>
<evidence type="ECO:0000313" key="5">
    <source>
        <dbReference type="Proteomes" id="UP000188320"/>
    </source>
</evidence>
<keyword evidence="1" id="KW-0235">DNA replication</keyword>